<accession>A0A976SL07</accession>
<evidence type="ECO:0000313" key="2">
    <source>
        <dbReference type="Proteomes" id="UP000244803"/>
    </source>
</evidence>
<dbReference type="AlphaFoldDB" id="A0A976SL07"/>
<dbReference type="EMBL" id="CP056067">
    <property type="protein sequence ID" value="UVC54511.1"/>
    <property type="molecule type" value="Genomic_DNA"/>
</dbReference>
<organism evidence="1 2">
    <name type="scientific">Theileria orientalis</name>
    <dbReference type="NCBI Taxonomy" id="68886"/>
    <lineage>
        <taxon>Eukaryota</taxon>
        <taxon>Sar</taxon>
        <taxon>Alveolata</taxon>
        <taxon>Apicomplexa</taxon>
        <taxon>Aconoidasida</taxon>
        <taxon>Piroplasmida</taxon>
        <taxon>Theileriidae</taxon>
        <taxon>Theileria</taxon>
    </lineage>
</organism>
<name>A0A976SL07_THEOR</name>
<gene>
    <name evidence="1" type="ORF">MACJ_004061</name>
</gene>
<evidence type="ECO:0000313" key="1">
    <source>
        <dbReference type="EMBL" id="UVC54511.1"/>
    </source>
</evidence>
<protein>
    <submittedName>
        <fullName evidence="1">Uncharacterized protein</fullName>
    </submittedName>
</protein>
<proteinExistence type="predicted"/>
<reference evidence="1" key="1">
    <citation type="submission" date="2022-07" db="EMBL/GenBank/DDBJ databases">
        <title>Evaluation of T. orientalis genome assembly methods using nanopore sequencing and analysis of variation between genomes.</title>
        <authorList>
            <person name="Yam J."/>
            <person name="Micallef M.L."/>
            <person name="Liu M."/>
            <person name="Djordjevic S.P."/>
            <person name="Bogema D.R."/>
            <person name="Jenkins C."/>
        </authorList>
    </citation>
    <scope>NUCLEOTIDE SEQUENCE</scope>
    <source>
        <strain evidence="1">Fish Creek</strain>
    </source>
</reference>
<dbReference type="Proteomes" id="UP000244803">
    <property type="component" value="Chromosome 4"/>
</dbReference>
<sequence>MEKGNSDSINKCYEALLDLKCIFPAWSDLQNNLFFHWSQILSSSNEFEESENNVLKTYMSMLEPVLDYIEGGVESKTALEVVRTLDNYRKNVDEDFEAYVLEEVLNKDAPSIVPPRRAAKTPVVRRKPQPAPKILLNEESTPVHGYGTRRSRMSVEGSFGMGEHLKKGIFSDYVWEFTGNDLKDEDED</sequence>